<feature type="transmembrane region" description="Helical" evidence="2">
    <location>
        <begin position="167"/>
        <end position="186"/>
    </location>
</feature>
<evidence type="ECO:0000256" key="1">
    <source>
        <dbReference type="SAM" id="MobiDB-lite"/>
    </source>
</evidence>
<feature type="region of interest" description="Disordered" evidence="1">
    <location>
        <begin position="197"/>
        <end position="241"/>
    </location>
</feature>
<dbReference type="AlphaFoldDB" id="A0A318RVW2"/>
<accession>A0A318RVW2</accession>
<feature type="transmembrane region" description="Helical" evidence="2">
    <location>
        <begin position="6"/>
        <end position="23"/>
    </location>
</feature>
<evidence type="ECO:0000313" key="3">
    <source>
        <dbReference type="EMBL" id="PYE20852.1"/>
    </source>
</evidence>
<feature type="transmembrane region" description="Helical" evidence="2">
    <location>
        <begin position="143"/>
        <end position="161"/>
    </location>
</feature>
<dbReference type="EMBL" id="QJSP01000001">
    <property type="protein sequence ID" value="PYE20852.1"/>
    <property type="molecule type" value="Genomic_DNA"/>
</dbReference>
<reference evidence="3 4" key="1">
    <citation type="submission" date="2018-06" db="EMBL/GenBank/DDBJ databases">
        <title>Genomic Encyclopedia of Type Strains, Phase IV (KMG-IV): sequencing the most valuable type-strain genomes for metagenomic binning, comparative biology and taxonomic classification.</title>
        <authorList>
            <person name="Goeker M."/>
        </authorList>
    </citation>
    <scope>NUCLEOTIDE SEQUENCE [LARGE SCALE GENOMIC DNA]</scope>
    <source>
        <strain evidence="3 4">DSM 45521</strain>
    </source>
</reference>
<keyword evidence="4" id="KW-1185">Reference proteome</keyword>
<feature type="transmembrane region" description="Helical" evidence="2">
    <location>
        <begin position="90"/>
        <end position="107"/>
    </location>
</feature>
<name>A0A318RVW2_WILLI</name>
<proteinExistence type="predicted"/>
<comment type="caution">
    <text evidence="3">The sequence shown here is derived from an EMBL/GenBank/DDBJ whole genome shotgun (WGS) entry which is preliminary data.</text>
</comment>
<protein>
    <recommendedName>
        <fullName evidence="5">PQ loop repeat protein</fullName>
    </recommendedName>
</protein>
<gene>
    <name evidence="3" type="ORF">DFR67_101243</name>
</gene>
<dbReference type="Proteomes" id="UP000247591">
    <property type="component" value="Unassembled WGS sequence"/>
</dbReference>
<feature type="transmembrane region" description="Helical" evidence="2">
    <location>
        <begin position="113"/>
        <end position="131"/>
    </location>
</feature>
<organism evidence="3 4">
    <name type="scientific">Williamsia limnetica</name>
    <dbReference type="NCBI Taxonomy" id="882452"/>
    <lineage>
        <taxon>Bacteria</taxon>
        <taxon>Bacillati</taxon>
        <taxon>Actinomycetota</taxon>
        <taxon>Actinomycetes</taxon>
        <taxon>Mycobacteriales</taxon>
        <taxon>Nocardiaceae</taxon>
        <taxon>Williamsia</taxon>
    </lineage>
</organism>
<keyword evidence="2" id="KW-0812">Transmembrane</keyword>
<evidence type="ECO:0008006" key="5">
    <source>
        <dbReference type="Google" id="ProtNLM"/>
    </source>
</evidence>
<dbReference type="RefSeq" id="WP_170135182.1">
    <property type="nucleotide sequence ID" value="NZ_QJSP01000001.1"/>
</dbReference>
<evidence type="ECO:0000256" key="2">
    <source>
        <dbReference type="SAM" id="Phobius"/>
    </source>
</evidence>
<feature type="transmembrane region" description="Helical" evidence="2">
    <location>
        <begin position="58"/>
        <end position="78"/>
    </location>
</feature>
<keyword evidence="2" id="KW-0472">Membrane</keyword>
<sequence length="241" mass="25986">MIDPRFVLVGAALSMLGSSWYALLTLRGVVRPNRVSWFLWSAAPAVAFGAQISDGVGLAAVTTLAVGLGPFLIFCASFVNPSSYWRVSRFDLWCGVGAVIALLLWLALDNPVLAVLTAVAADAIGGIPTVVKAWRQPDTERGFVYLLGTANGTIALLSLPVLDVTTVAFPLYLLLLGLTMCSVVSIRGRRFHTRDHYPAPTKRIRNAHPPSRPTRSNRPTHPLPHHGSADSSVRARAGNRR</sequence>
<keyword evidence="2" id="KW-1133">Transmembrane helix</keyword>
<evidence type="ECO:0000313" key="4">
    <source>
        <dbReference type="Proteomes" id="UP000247591"/>
    </source>
</evidence>